<dbReference type="STRING" id="4540.A0A3L6SP43"/>
<name>A0A3L6SP43_PANMI</name>
<organism evidence="2 3">
    <name type="scientific">Panicum miliaceum</name>
    <name type="common">Proso millet</name>
    <name type="synonym">Broomcorn millet</name>
    <dbReference type="NCBI Taxonomy" id="4540"/>
    <lineage>
        <taxon>Eukaryota</taxon>
        <taxon>Viridiplantae</taxon>
        <taxon>Streptophyta</taxon>
        <taxon>Embryophyta</taxon>
        <taxon>Tracheophyta</taxon>
        <taxon>Spermatophyta</taxon>
        <taxon>Magnoliopsida</taxon>
        <taxon>Liliopsida</taxon>
        <taxon>Poales</taxon>
        <taxon>Poaceae</taxon>
        <taxon>PACMAD clade</taxon>
        <taxon>Panicoideae</taxon>
        <taxon>Panicodae</taxon>
        <taxon>Paniceae</taxon>
        <taxon>Panicinae</taxon>
        <taxon>Panicum</taxon>
        <taxon>Panicum sect. Panicum</taxon>
    </lineage>
</organism>
<dbReference type="SUPFAM" id="SSF117070">
    <property type="entry name" value="LEA14-like"/>
    <property type="match status" value="1"/>
</dbReference>
<keyword evidence="3" id="KW-1185">Reference proteome</keyword>
<dbReference type="InterPro" id="IPR004864">
    <property type="entry name" value="LEA_2"/>
</dbReference>
<dbReference type="Gene3D" id="2.60.40.1820">
    <property type="match status" value="1"/>
</dbReference>
<evidence type="ECO:0000313" key="2">
    <source>
        <dbReference type="EMBL" id="RLN24439.1"/>
    </source>
</evidence>
<dbReference type="EMBL" id="PQIB02000004">
    <property type="protein sequence ID" value="RLN24439.1"/>
    <property type="molecule type" value="Genomic_DNA"/>
</dbReference>
<dbReference type="InterPro" id="IPR055301">
    <property type="entry name" value="Lea14-like_2"/>
</dbReference>
<dbReference type="Proteomes" id="UP000275267">
    <property type="component" value="Unassembled WGS sequence"/>
</dbReference>
<accession>A0A3L6SP43</accession>
<proteinExistence type="predicted"/>
<protein>
    <recommendedName>
        <fullName evidence="1">Late embryogenesis abundant protein LEA-2 subgroup domain-containing protein</fullName>
    </recommendedName>
</protein>
<dbReference type="PANTHER" id="PTHR31852">
    <property type="entry name" value="LATE EMBRYOGENESIS ABUNDANT (LEA) HYDROXYPROLINE-RICH GLYCOPROTEIN FAMILY"/>
    <property type="match status" value="1"/>
</dbReference>
<sequence>MEPWMINMLGSNAGGSHDLHMLGSNVGGPHDVEVAETQYGSPQEEQEYREAALGEVHGPEYGKLAEVKPTFLSASVAKNTAVQRRRRGGEGGAADEAARHRVPDRLPCCDRRWRRGRGGRDLLQALALGAVPVPPQAPVRALALRLLRRHRVLLGIAALVLALTVFKVRDPVLTMNGVTLEGVDGDLGTATAAHPVSVNATLTADVSIENPNAASFRFRRSETDFYYAGETVGVAYAPRGEVGAGRTVRMNVTLDVLADRISPNVNATDLIFGQDYNLTSYTEIAGRVSVLGIYKRDLDIKMNCSITLELGAFTTVQSKSTTCVANVS</sequence>
<feature type="domain" description="Late embryogenesis abundant protein LEA-2 subgroup" evidence="1">
    <location>
        <begin position="206"/>
        <end position="305"/>
    </location>
</feature>
<evidence type="ECO:0000313" key="3">
    <source>
        <dbReference type="Proteomes" id="UP000275267"/>
    </source>
</evidence>
<dbReference type="OrthoDB" id="764273at2759"/>
<gene>
    <name evidence="2" type="ORF">C2845_PM07G22220</name>
</gene>
<dbReference type="Pfam" id="PF03168">
    <property type="entry name" value="LEA_2"/>
    <property type="match status" value="1"/>
</dbReference>
<reference evidence="3" key="1">
    <citation type="journal article" date="2019" name="Nat. Commun.">
        <title>The genome of broomcorn millet.</title>
        <authorList>
            <person name="Zou C."/>
            <person name="Miki D."/>
            <person name="Li D."/>
            <person name="Tang Q."/>
            <person name="Xiao L."/>
            <person name="Rajput S."/>
            <person name="Deng P."/>
            <person name="Jia W."/>
            <person name="Huang R."/>
            <person name="Zhang M."/>
            <person name="Sun Y."/>
            <person name="Hu J."/>
            <person name="Fu X."/>
            <person name="Schnable P.S."/>
            <person name="Li F."/>
            <person name="Zhang H."/>
            <person name="Feng B."/>
            <person name="Zhu X."/>
            <person name="Liu R."/>
            <person name="Schnable J.C."/>
            <person name="Zhu J.-K."/>
            <person name="Zhang H."/>
        </authorList>
    </citation>
    <scope>NUCLEOTIDE SEQUENCE [LARGE SCALE GENOMIC DNA]</scope>
</reference>
<dbReference type="AlphaFoldDB" id="A0A3L6SP43"/>
<evidence type="ECO:0000259" key="1">
    <source>
        <dbReference type="Pfam" id="PF03168"/>
    </source>
</evidence>
<comment type="caution">
    <text evidence="2">The sequence shown here is derived from an EMBL/GenBank/DDBJ whole genome shotgun (WGS) entry which is preliminary data.</text>
</comment>